<organism evidence="1 2">
    <name type="scientific">Pseudoluteimonas lycopersici</name>
    <dbReference type="NCBI Taxonomy" id="1324796"/>
    <lineage>
        <taxon>Bacteria</taxon>
        <taxon>Pseudomonadati</taxon>
        <taxon>Pseudomonadota</taxon>
        <taxon>Gammaproteobacteria</taxon>
        <taxon>Lysobacterales</taxon>
        <taxon>Lysobacteraceae</taxon>
        <taxon>Pseudoluteimonas</taxon>
    </lineage>
</organism>
<sequence length="128" mass="14356">MMRSQRGITLIGFVVILALVGVLAYLGMKVFPIYEQFFSVRSAMKGVSSEPGVAQMDPAKIKDLFFRRLYVNYADEDLKPENVKVERKDNGYTLTVNYEVRRPLIADLDIIGKFNETQALVGGGSTDE</sequence>
<accession>A0A516V869</accession>
<dbReference type="Proteomes" id="UP000315891">
    <property type="component" value="Chromosome"/>
</dbReference>
<dbReference type="InterPro" id="IPR032314">
    <property type="entry name" value="DUF4845"/>
</dbReference>
<dbReference type="Pfam" id="PF16137">
    <property type="entry name" value="DUF4845"/>
    <property type="match status" value="1"/>
</dbReference>
<gene>
    <name evidence="1" type="ORF">FNZ56_01430</name>
</gene>
<protein>
    <submittedName>
        <fullName evidence="1">DUF4845 domain-containing protein</fullName>
    </submittedName>
</protein>
<reference evidence="1 2" key="1">
    <citation type="submission" date="2019-07" db="EMBL/GenBank/DDBJ databases">
        <title>Lysobacter weifangensis sp. nov., isolated from bensulfuron-methyl contaminated farmland soil.</title>
        <authorList>
            <person name="Zhao H."/>
        </authorList>
    </citation>
    <scope>NUCLEOTIDE SEQUENCE [LARGE SCALE GENOMIC DNA]</scope>
    <source>
        <strain evidence="1 2">CC-Bw-6</strain>
    </source>
</reference>
<dbReference type="RefSeq" id="WP_143880224.1">
    <property type="nucleotide sequence ID" value="NZ_BAABLZ010000002.1"/>
</dbReference>
<name>A0A516V869_9GAMM</name>
<proteinExistence type="predicted"/>
<dbReference type="AlphaFoldDB" id="A0A516V869"/>
<dbReference type="OrthoDB" id="5734946at2"/>
<evidence type="ECO:0000313" key="2">
    <source>
        <dbReference type="Proteomes" id="UP000315891"/>
    </source>
</evidence>
<evidence type="ECO:0000313" key="1">
    <source>
        <dbReference type="EMBL" id="QDQ74715.1"/>
    </source>
</evidence>
<keyword evidence="2" id="KW-1185">Reference proteome</keyword>
<dbReference type="EMBL" id="CP041742">
    <property type="protein sequence ID" value="QDQ74715.1"/>
    <property type="molecule type" value="Genomic_DNA"/>
</dbReference>